<reference evidence="3" key="1">
    <citation type="submission" date="2021-01" db="UniProtKB">
        <authorList>
            <consortium name="EnsemblMetazoa"/>
        </authorList>
    </citation>
    <scope>IDENTIFICATION</scope>
</reference>
<keyword evidence="1" id="KW-0175">Coiled coil</keyword>
<protein>
    <submittedName>
        <fullName evidence="3">Uncharacterized protein</fullName>
    </submittedName>
</protein>
<accession>A0A7M5XB87</accession>
<dbReference type="SUPFAM" id="SSF54001">
    <property type="entry name" value="Cysteine proteinases"/>
    <property type="match status" value="1"/>
</dbReference>
<feature type="coiled-coil region" evidence="1">
    <location>
        <begin position="1552"/>
        <end position="1579"/>
    </location>
</feature>
<dbReference type="Gene3D" id="3.40.395.10">
    <property type="entry name" value="Adenoviral Proteinase, Chain A"/>
    <property type="match status" value="1"/>
</dbReference>
<dbReference type="OrthoDB" id="6353126at2759"/>
<dbReference type="Proteomes" id="UP000594262">
    <property type="component" value="Unplaced"/>
</dbReference>
<feature type="compositionally biased region" description="Basic and acidic residues" evidence="2">
    <location>
        <begin position="1457"/>
        <end position="1469"/>
    </location>
</feature>
<evidence type="ECO:0000313" key="4">
    <source>
        <dbReference type="Proteomes" id="UP000594262"/>
    </source>
</evidence>
<name>A0A7M5XB87_9CNID</name>
<feature type="region of interest" description="Disordered" evidence="2">
    <location>
        <begin position="1445"/>
        <end position="1486"/>
    </location>
</feature>
<dbReference type="PANTHER" id="PTHR34718:SF2">
    <property type="entry name" value="PHD-TYPE DOMAIN-CONTAINING PROTEIN"/>
    <property type="match status" value="1"/>
</dbReference>
<proteinExistence type="predicted"/>
<keyword evidence="4" id="KW-1185">Reference proteome</keyword>
<sequence>MASDTSLEDWFVESIKVQQGKFSFLNSLLKSYNEHCSLQKKVLNSADVFLEKFKSLLSKKGIEVTYTNQRFRRRGKEKVMKISGICLKEILTTKLKSQTPDSSNAVNLILTHPTFHLNSALASHSIDSSNSPESSCIEADFSFANASDICSMKTREGVLKQVQSDAVAPSASKIPSENSSSTSGIPNIRATVSFYDSVSAENDTSIIDSPNPDILNHPESCIEANSCFTNLSDIGSMKTKEGVLKQVQIEAGAPNLEILGMNCALPKSDPWDISSSVSFSDSIEDLHQCAVESTLLNNSLHAMNSSGYSDDDFNEDVLTETCYSPLAIQESGSSTLDEESEEITVNILSKAGPNTINAYFKKTNNINTPKFDKPVFQEKDFHFRQPTKERYFNNLIFSRHYKNFKNITPANMPIQFKSFEKFLDSELPKADNVPQKAEEFIQSAKSNKNSTELKIKSFLLGSFPPILTGNTAHKTIVDLAPNIHFPQFSLLSYTNSLKFSCNTCRVFSPYAQLHDRSCMVGTGEFHGFRQVYEHAVSAHHNYVIDYIIEQRVMGDLLPRKCEKVVTDFFEVERKGTRVGCYFLWQHDIVNSFRDNKSIRTKQAVTIFKEKKPWKKCLDEEGHRNCIEFKFWEQLHSREVRRYREMDSSRSVFVPGEAKVMIGGKLVTLNGGIKSLDPVCTGVAVSTGNHPYTCENCFSQRDDLNGLLRKRKKSKLNTIESRVGKPGFRTGYATKTEEAQRVKEMENVNKVLRKEIKFNRVQNEMKTWERMILKSCLDGDVKKLIVDLASLMQQENKRDSIQIEILQNIVGKLKSGVNHKYTTLIKDIAVLYKNKLGVTSYSDLKELFCLPSKTCVVQHSKENKLHVGLNEEVFDKAIELYGGGPVVEASDEARTLRFLSPVVGKNNEIELIGKCWDVDISKWEDSRIFLKNVITKENSVDEFSALKGFIKEMRSSNTFAKDTAIHNFVAASGALSKPLVFMFWPTANSGYCAPNLLKIWDVIRKHCFLDNDGILRENPVNLLGHSTDSAGFQLAAAVALMTPQSKIIDVGVKYLTLGVGESKFAAPYFGPLPSIAYLDFDHNLRLFLKCLKYTTLDLNIFPSKAGSYVVTINHLKELKQIADDSGVSCDFSNNDLLFARYLDQNSDAALKVFTSSVADLLQENVPGSAGTVLYIRGVVALFDPFLNPCSNPILMQENISKGITIFRIWRRILELKKKRLNATSGAAKNPSKRGMFLTYGCYKTAEILFTAATCHMLAIFAHFNHLGPSALSPFKCGTKTTERIISELQGKTNKLQSLDAQPTLSDISSRLSKVQANQFSEDSILARGGKKHQSTNRRRLSHKWKNVDSNSNYKFPDSYELFRDAQRKAFRSGVRKGIELFKNQCPEGANFVKENGDFGFLQSFDNGVPCESEFDGALNHGYAIDKLKNLNPSELLTSKAEKKEKKITDYLNPEDVDEQKKADQDDKLEMDPNEPSADESIIERASAKSIEPSCSGCEIFADEKLSEEETKKVYVESKKAPALSCKAGEKSSSEEARVVSVRSKETSQKNCDLEKTEVKAQDVELELSDGELEVKEEERLDQRWYLTRLIRGKLSSVHLKQALKILIPREYVSRERSRRHIASKFLPDSKEIDENHNILLFRFVIAKVANDIVVCKVVSLNNNGKSIMSASSDDKNVTCRLIPLEEVPQKKHEYRFSEKIIVSDWLKISNILSEISMDIGENASMVVMEKSRELIRMARQTYMIDEDRKIAQKLSKGLLPSEFKEVDDVFDKKLDPNSHLYIYLVKFKGEEGERVWLDSSCFDRPFRYNKRDGLKVSDPLFADPLFAVERLEDSKKVSDISNYFQRNSKKASKTSTSSKTESVQKTVKLNSQQKLAEFRTASVVGAKQVQSKRKSINKSAKNIPKKSKKIESTKKTVIKRPVDTFSESTKKRLKISQSSVDTLQRFSRDAKSTKLRSSSDRKQASASAEELITLSDEDNVDESIIVPGCDKLRTDYFDWNRDDDIRISSGDLMSGNIMNRARIMLKKQFPSLRGLQETLSKLDSPAIKSKFHPFREDRIQIHHDEENHWVLSRSKGQKVILLDSSKSEPTEHLQKQLLKCYEKYVKNGHLEIEYESVCRQTGGKDCGLFVIAFATDIAFGFNPSSILYNQARFRQHLKQCFASETMSVFPRLSPDSTAPKRTIRHVVQLEDSVVD</sequence>
<feature type="region of interest" description="Disordered" evidence="2">
    <location>
        <begin position="1888"/>
        <end position="1911"/>
    </location>
</feature>
<evidence type="ECO:0000256" key="2">
    <source>
        <dbReference type="SAM" id="MobiDB-lite"/>
    </source>
</evidence>
<evidence type="ECO:0000256" key="1">
    <source>
        <dbReference type="SAM" id="Coils"/>
    </source>
</evidence>
<evidence type="ECO:0000313" key="3">
    <source>
        <dbReference type="EnsemblMetazoa" id="CLYHEMP020510.1"/>
    </source>
</evidence>
<organism evidence="3 4">
    <name type="scientific">Clytia hemisphaerica</name>
    <dbReference type="NCBI Taxonomy" id="252671"/>
    <lineage>
        <taxon>Eukaryota</taxon>
        <taxon>Metazoa</taxon>
        <taxon>Cnidaria</taxon>
        <taxon>Hydrozoa</taxon>
        <taxon>Hydroidolina</taxon>
        <taxon>Leptothecata</taxon>
        <taxon>Obeliida</taxon>
        <taxon>Clytiidae</taxon>
        <taxon>Clytia</taxon>
    </lineage>
</organism>
<dbReference type="EnsemblMetazoa" id="CLYHEMT020510.1">
    <property type="protein sequence ID" value="CLYHEMP020510.1"/>
    <property type="gene ID" value="CLYHEMG020510"/>
</dbReference>
<feature type="compositionally biased region" description="Basic and acidic residues" evidence="2">
    <location>
        <begin position="1945"/>
        <end position="1962"/>
    </location>
</feature>
<feature type="region of interest" description="Disordered" evidence="2">
    <location>
        <begin position="1945"/>
        <end position="1968"/>
    </location>
</feature>
<dbReference type="PANTHER" id="PTHR34718">
    <property type="entry name" value="PHD-TYPE DOMAIN-CONTAINING PROTEIN"/>
    <property type="match status" value="1"/>
</dbReference>
<dbReference type="InterPro" id="IPR038765">
    <property type="entry name" value="Papain-like_cys_pep_sf"/>
</dbReference>